<keyword evidence="1" id="KW-0472">Membrane</keyword>
<dbReference type="RefSeq" id="WP_146956832.1">
    <property type="nucleotide sequence ID" value="NZ_CP042467.1"/>
</dbReference>
<dbReference type="Proteomes" id="UP000321595">
    <property type="component" value="Chromosome"/>
</dbReference>
<proteinExistence type="predicted"/>
<dbReference type="AlphaFoldDB" id="A0A5B8XLM8"/>
<keyword evidence="1" id="KW-0812">Transmembrane</keyword>
<name>A0A5B8XLM8_9DELT</name>
<keyword evidence="1" id="KW-1133">Transmembrane helix</keyword>
<accession>A0A5B8XLM8</accession>
<sequence length="116" mass="12690">MRGLKAAEQLSLALVFLGLGASLFTQEGQTTLLLAGLGLMSVSEFARWILEDSGKLERPLDLSRKSVRLLRITSPRFWAFPFYLVLLSGTVPLPVAGLGLVALTILHIGLLWLSRD</sequence>
<evidence type="ECO:0000256" key="1">
    <source>
        <dbReference type="SAM" id="Phobius"/>
    </source>
</evidence>
<organism evidence="2 3">
    <name type="scientific">Microvenator marinus</name>
    <dbReference type="NCBI Taxonomy" id="2600177"/>
    <lineage>
        <taxon>Bacteria</taxon>
        <taxon>Deltaproteobacteria</taxon>
        <taxon>Bradymonadales</taxon>
        <taxon>Microvenatoraceae</taxon>
        <taxon>Microvenator</taxon>
    </lineage>
</organism>
<feature type="transmembrane region" description="Helical" evidence="1">
    <location>
        <begin position="93"/>
        <end position="113"/>
    </location>
</feature>
<gene>
    <name evidence="2" type="ORF">FRD01_01080</name>
</gene>
<dbReference type="EMBL" id="CP042467">
    <property type="protein sequence ID" value="QED25878.1"/>
    <property type="molecule type" value="Genomic_DNA"/>
</dbReference>
<evidence type="ECO:0000313" key="3">
    <source>
        <dbReference type="Proteomes" id="UP000321595"/>
    </source>
</evidence>
<dbReference type="KEGG" id="bbae:FRD01_01080"/>
<reference evidence="2 3" key="1">
    <citation type="submission" date="2019-08" db="EMBL/GenBank/DDBJ databases">
        <authorList>
            <person name="Liang Q."/>
        </authorList>
    </citation>
    <scope>NUCLEOTIDE SEQUENCE [LARGE SCALE GENOMIC DNA]</scope>
    <source>
        <strain evidence="2 3">V1718</strain>
    </source>
</reference>
<keyword evidence="3" id="KW-1185">Reference proteome</keyword>
<evidence type="ECO:0000313" key="2">
    <source>
        <dbReference type="EMBL" id="QED25878.1"/>
    </source>
</evidence>
<protein>
    <submittedName>
        <fullName evidence="2">Uncharacterized protein</fullName>
    </submittedName>
</protein>